<evidence type="ECO:0000313" key="6">
    <source>
        <dbReference type="Proteomes" id="UP000694865"/>
    </source>
</evidence>
<dbReference type="Proteomes" id="UP000694865">
    <property type="component" value="Unplaced"/>
</dbReference>
<gene>
    <name evidence="7" type="primary">LOC100373196</name>
</gene>
<dbReference type="InterPro" id="IPR052001">
    <property type="entry name" value="MHC-II_Gamma/Thyroglobulin"/>
</dbReference>
<protein>
    <submittedName>
        <fullName evidence="7">Uncharacterized protein LOC100373196</fullName>
    </submittedName>
</protein>
<evidence type="ECO:0000313" key="7">
    <source>
        <dbReference type="RefSeq" id="XP_006825648.1"/>
    </source>
</evidence>
<evidence type="ECO:0000259" key="5">
    <source>
        <dbReference type="Pfam" id="PF05050"/>
    </source>
</evidence>
<sequence length="484" mass="55157">MYKKLYLLTLLIFVAWLFPWYYKWLTNSNSIVSKKEDISSKPRKIFLDCGGNVASSVQLFKETYPDANEYEIHSFELDPKLRPYFKPYELQGSVTAHVPCGVSDKDGFLTAYLESVWYPGKTGFAGKDQQWGGGTLLATDEEKQKKFKKGSRKLSRQITAPIIDLSKWIQTNTKKEDYVILKLDVQGSEYGIADKMLADNTFEWIDKFYGEFHSYAAVGVAKTERTRIKNSVAAQGVHQILWEGETKHYEDFGVLHEIRIPSNTPGQLRTMNHQCVKKEGESRVSIIIEVGMNAKTARVLIETIHAYEKHVPLTLFVYGDFVELYPELITEWSKEYEIGIRGSSPLPRNLWALQNYGIQRLSVVSAEMKLSKLGLTAAYIFPPEFGETVALVASERNLRMINSTVTLPPRSGSLTFETYFKYEDVKRTPKALRIIHEALVHSGGILSLDSDFPDSQMTSIFLLDYLYEVSNHKITSLRECIGVE</sequence>
<dbReference type="GeneID" id="100373196"/>
<dbReference type="PANTHER" id="PTHR14093">
    <property type="entry name" value="HLA CLASS II GAMMA CHAIN"/>
    <property type="match status" value="1"/>
</dbReference>
<keyword evidence="2" id="KW-0964">Secreted</keyword>
<evidence type="ECO:0000256" key="1">
    <source>
        <dbReference type="ARBA" id="ARBA00004613"/>
    </source>
</evidence>
<feature type="domain" description="Methyltransferase FkbM" evidence="5">
    <location>
        <begin position="48"/>
        <end position="192"/>
    </location>
</feature>
<evidence type="ECO:0000256" key="4">
    <source>
        <dbReference type="SAM" id="Phobius"/>
    </source>
</evidence>
<dbReference type="InterPro" id="IPR029063">
    <property type="entry name" value="SAM-dependent_MTases_sf"/>
</dbReference>
<organism evidence="6 7">
    <name type="scientific">Saccoglossus kowalevskii</name>
    <name type="common">Acorn worm</name>
    <dbReference type="NCBI Taxonomy" id="10224"/>
    <lineage>
        <taxon>Eukaryota</taxon>
        <taxon>Metazoa</taxon>
        <taxon>Hemichordata</taxon>
        <taxon>Enteropneusta</taxon>
        <taxon>Harrimaniidae</taxon>
        <taxon>Saccoglossus</taxon>
    </lineage>
</organism>
<proteinExistence type="predicted"/>
<dbReference type="Gene3D" id="3.40.50.150">
    <property type="entry name" value="Vaccinia Virus protein VP39"/>
    <property type="match status" value="1"/>
</dbReference>
<evidence type="ECO:0000256" key="2">
    <source>
        <dbReference type="ARBA" id="ARBA00022525"/>
    </source>
</evidence>
<keyword evidence="4" id="KW-1133">Transmembrane helix</keyword>
<comment type="subcellular location">
    <subcellularLocation>
        <location evidence="1">Secreted</location>
    </subcellularLocation>
</comment>
<dbReference type="RefSeq" id="XP_006825648.1">
    <property type="nucleotide sequence ID" value="XM_006825585.1"/>
</dbReference>
<keyword evidence="4" id="KW-0812">Transmembrane</keyword>
<dbReference type="Pfam" id="PF05050">
    <property type="entry name" value="Methyltransf_21"/>
    <property type="match status" value="1"/>
</dbReference>
<dbReference type="InterPro" id="IPR006342">
    <property type="entry name" value="FkbM_mtfrase"/>
</dbReference>
<accession>A0ABM0N057</accession>
<dbReference type="SUPFAM" id="SSF53335">
    <property type="entry name" value="S-adenosyl-L-methionine-dependent methyltransferases"/>
    <property type="match status" value="1"/>
</dbReference>
<feature type="transmembrane region" description="Helical" evidence="4">
    <location>
        <begin position="5"/>
        <end position="22"/>
    </location>
</feature>
<keyword evidence="6" id="KW-1185">Reference proteome</keyword>
<dbReference type="PANTHER" id="PTHR14093:SF21">
    <property type="entry name" value="EXPRESSED PROTEIN"/>
    <property type="match status" value="1"/>
</dbReference>
<name>A0ABM0N057_SACKO</name>
<reference evidence="7" key="1">
    <citation type="submission" date="2025-08" db="UniProtKB">
        <authorList>
            <consortium name="RefSeq"/>
        </authorList>
    </citation>
    <scope>IDENTIFICATION</scope>
    <source>
        <tissue evidence="7">Testes</tissue>
    </source>
</reference>
<keyword evidence="3" id="KW-0325">Glycoprotein</keyword>
<keyword evidence="4" id="KW-0472">Membrane</keyword>
<evidence type="ECO:0000256" key="3">
    <source>
        <dbReference type="ARBA" id="ARBA00023180"/>
    </source>
</evidence>